<dbReference type="EMBL" id="JAVDSB010000001">
    <property type="protein sequence ID" value="MDR6549067.1"/>
    <property type="molecule type" value="Genomic_DNA"/>
</dbReference>
<dbReference type="SUPFAM" id="SSF110296">
    <property type="entry name" value="Oligoxyloglucan reducing end-specific cellobiohydrolase"/>
    <property type="match status" value="1"/>
</dbReference>
<dbReference type="NCBIfam" id="TIGR02543">
    <property type="entry name" value="List_Bact_rpt"/>
    <property type="match status" value="1"/>
</dbReference>
<dbReference type="Pfam" id="PF00395">
    <property type="entry name" value="SLH"/>
    <property type="match status" value="3"/>
</dbReference>
<evidence type="ECO:0000313" key="5">
    <source>
        <dbReference type="Proteomes" id="UP001267290"/>
    </source>
</evidence>
<reference evidence="4 5" key="1">
    <citation type="submission" date="2023-07" db="EMBL/GenBank/DDBJ databases">
        <title>Sorghum-associated microbial communities from plants grown in Nebraska, USA.</title>
        <authorList>
            <person name="Schachtman D."/>
        </authorList>
    </citation>
    <scope>NUCLEOTIDE SEQUENCE [LARGE SCALE GENOMIC DNA]</scope>
    <source>
        <strain evidence="4 5">CC258</strain>
    </source>
</reference>
<dbReference type="InterPro" id="IPR042229">
    <property type="entry name" value="Listeria/Bacterioides_rpt_sf"/>
</dbReference>
<dbReference type="Pfam" id="PF09479">
    <property type="entry name" value="Flg_new"/>
    <property type="match status" value="5"/>
</dbReference>
<organism evidence="4 5">
    <name type="scientific">Paenibacillus qinlingensis</name>
    <dbReference type="NCBI Taxonomy" id="1837343"/>
    <lineage>
        <taxon>Bacteria</taxon>
        <taxon>Bacillati</taxon>
        <taxon>Bacillota</taxon>
        <taxon>Bacilli</taxon>
        <taxon>Bacillales</taxon>
        <taxon>Paenibacillaceae</taxon>
        <taxon>Paenibacillus</taxon>
    </lineage>
</organism>
<sequence>MNKRWISLVMGFVILLGMIPTFSSAASTDNWVNLKPNNLVTSNQDVCYGNGKFMAVTDEGAILTSSDGTSWTNYKPATTFKLTSISCDNGKFVVVSRAGDASSSSDGVNWKTGYTLNNYAQLWGVSYGKGLYVAVGGKIDARKGAVYTSTTSETPDLWTDRNVSTTSILTGVTYGNGKFVAVGQYGTILTSSDGASWPSQQSGIAADLKGVKYLNGKFVSWTVDGKTILTSIDGASWSKITTSGIICAACESTNSGVLHSVSYGNGTYVGVGPVNSIYTSSDLVNWTKSYAGTNGSLNGVTYGNGTFIVVGNRGDIFQNIDPPTYTITYNGNGSTGGTVPTDSHSYAQNATVTVLGNTGSLVKTGNTFKGWNTAANGTGTSYAANATFGMGAANVTLYAQWTVNPTYTVTYTGNGSTGGTVPTDSNSYAQNATVTVLGNTGILVKTGNTFKSWNTAANGTGTSYTANATFGMGAANVTLYAQWTVNPTYTVTYNGNGSTGGTVPTDSHSYAQNATVTVLGNTGSLVKSGNTFKGWNTVANGTGTSYAANATFGMGAANVTLYAQWTVNPTYTVTYNGNGSTGGTVPTDSIPYAQNATVTVLGNTGSLVKTGNTFAGWNTAANGTGTPYAANATFGMGAANVTLYAQWTTNPTYTVTYNGNGSTGGTVPTDSNPYEQNATVTVLGNTGSLVKPGNTFAGWNTAANGSGTSYVAGAAFTMAAANVTLYAQWTASIGGGSGGILTPPDDSKVISENGELSLPTGKTGEVSLEDAITIDIPANVTDKELKLTIEKLTETQDLLTDEDVLASPIFEILKNFSENFSKPVTLTFKFDPTKLSGDRRAAVFYYDEVQKKWVEVGGVVSGNQITAEVTHFTKFAVMVVGQATSEPKPTINFSDISEHWARAIIKQAVSSGIVTGYEDGTFKPDKTVTRAEFAVMLMNALKTEGAGAALTFTDTAKIGSWAQKAVAQAVQAGIINGYEDGTFRPAGEITRAEMAAMIAGALGKYSEANATATSFADDKDIPAWAKAAVAYVKQAGIVQGKGDNEFAPGDPATRAEAVTVMLNMLAQKSK</sequence>
<comment type="caution">
    <text evidence="4">The sequence shown here is derived from an EMBL/GenBank/DDBJ whole genome shotgun (WGS) entry which is preliminary data.</text>
</comment>
<dbReference type="InterPro" id="IPR051465">
    <property type="entry name" value="Cell_Envelope_Struct_Comp"/>
</dbReference>
<evidence type="ECO:0000313" key="4">
    <source>
        <dbReference type="EMBL" id="MDR6549067.1"/>
    </source>
</evidence>
<feature type="signal peptide" evidence="2">
    <location>
        <begin position="1"/>
        <end position="25"/>
    </location>
</feature>
<gene>
    <name evidence="4" type="ORF">J2736_000250</name>
</gene>
<comment type="subcellular location">
    <subcellularLocation>
        <location evidence="1">Cell envelope</location>
    </subcellularLocation>
</comment>
<dbReference type="InterPro" id="IPR036278">
    <property type="entry name" value="Sialidase_sf"/>
</dbReference>
<dbReference type="PROSITE" id="PS51272">
    <property type="entry name" value="SLH"/>
    <property type="match status" value="3"/>
</dbReference>
<protein>
    <submittedName>
        <fullName evidence="4">Repeat protein (TIGR02543 family)</fullName>
    </submittedName>
</protein>
<proteinExistence type="predicted"/>
<name>A0ABU1NQB1_9BACL</name>
<dbReference type="Proteomes" id="UP001267290">
    <property type="component" value="Unassembled WGS sequence"/>
</dbReference>
<feature type="domain" description="SLH" evidence="3">
    <location>
        <begin position="949"/>
        <end position="1012"/>
    </location>
</feature>
<dbReference type="SUPFAM" id="SSF50939">
    <property type="entry name" value="Sialidases"/>
    <property type="match status" value="1"/>
</dbReference>
<dbReference type="Gene3D" id="2.60.220.30">
    <property type="match status" value="1"/>
</dbReference>
<keyword evidence="5" id="KW-1185">Reference proteome</keyword>
<feature type="domain" description="SLH" evidence="3">
    <location>
        <begin position="1013"/>
        <end position="1070"/>
    </location>
</feature>
<dbReference type="PANTHER" id="PTHR43308">
    <property type="entry name" value="OUTER MEMBRANE PROTEIN ALPHA-RELATED"/>
    <property type="match status" value="1"/>
</dbReference>
<feature type="chain" id="PRO_5045724523" evidence="2">
    <location>
        <begin position="26"/>
        <end position="1070"/>
    </location>
</feature>
<evidence type="ECO:0000256" key="2">
    <source>
        <dbReference type="SAM" id="SignalP"/>
    </source>
</evidence>
<feature type="domain" description="SLH" evidence="3">
    <location>
        <begin position="888"/>
        <end position="948"/>
    </location>
</feature>
<accession>A0ABU1NQB1</accession>
<dbReference type="Gene3D" id="2.60.40.4270">
    <property type="entry name" value="Listeria-Bacteroides repeat domain"/>
    <property type="match status" value="5"/>
</dbReference>
<dbReference type="RefSeq" id="WP_310222739.1">
    <property type="nucleotide sequence ID" value="NZ_JAVDSB010000001.1"/>
</dbReference>
<dbReference type="PANTHER" id="PTHR43308:SF5">
    <property type="entry name" value="S-LAYER PROTEIN _ PEPTIDOGLYCAN ENDO-BETA-N-ACETYLGLUCOSAMINIDASE"/>
    <property type="match status" value="1"/>
</dbReference>
<dbReference type="InterPro" id="IPR013378">
    <property type="entry name" value="InlB-like_B-rpt"/>
</dbReference>
<evidence type="ECO:0000259" key="3">
    <source>
        <dbReference type="PROSITE" id="PS51272"/>
    </source>
</evidence>
<keyword evidence="2" id="KW-0732">Signal</keyword>
<dbReference type="InterPro" id="IPR001119">
    <property type="entry name" value="SLH_dom"/>
</dbReference>
<evidence type="ECO:0000256" key="1">
    <source>
        <dbReference type="ARBA" id="ARBA00004196"/>
    </source>
</evidence>